<evidence type="ECO:0000256" key="4">
    <source>
        <dbReference type="ARBA" id="ARBA00022519"/>
    </source>
</evidence>
<protein>
    <recommendedName>
        <fullName evidence="9">Tripartite ATP-independent periplasmic transporters DctQ component domain-containing protein</fullName>
    </recommendedName>
</protein>
<evidence type="ECO:0000256" key="1">
    <source>
        <dbReference type="ARBA" id="ARBA00004429"/>
    </source>
</evidence>
<accession>A0A383F8V4</accession>
<feature type="transmembrane region" description="Helical" evidence="8">
    <location>
        <begin position="12"/>
        <end position="34"/>
    </location>
</feature>
<dbReference type="AlphaFoldDB" id="A0A383F8V4"/>
<gene>
    <name evidence="10" type="ORF">METZ01_LOCUS517692</name>
</gene>
<feature type="transmembrane region" description="Helical" evidence="8">
    <location>
        <begin position="134"/>
        <end position="153"/>
    </location>
</feature>
<keyword evidence="6 8" id="KW-1133">Transmembrane helix</keyword>
<dbReference type="PANTHER" id="PTHR35011">
    <property type="entry name" value="2,3-DIKETO-L-GULONATE TRAP TRANSPORTER SMALL PERMEASE PROTEIN YIAM"/>
    <property type="match status" value="1"/>
</dbReference>
<organism evidence="10">
    <name type="scientific">marine metagenome</name>
    <dbReference type="NCBI Taxonomy" id="408172"/>
    <lineage>
        <taxon>unclassified sequences</taxon>
        <taxon>metagenomes</taxon>
        <taxon>ecological metagenomes</taxon>
    </lineage>
</organism>
<feature type="non-terminal residue" evidence="10">
    <location>
        <position position="171"/>
    </location>
</feature>
<reference evidence="10" key="1">
    <citation type="submission" date="2018-05" db="EMBL/GenBank/DDBJ databases">
        <authorList>
            <person name="Lanie J.A."/>
            <person name="Ng W.-L."/>
            <person name="Kazmierczak K.M."/>
            <person name="Andrzejewski T.M."/>
            <person name="Davidsen T.M."/>
            <person name="Wayne K.J."/>
            <person name="Tettelin H."/>
            <person name="Glass J.I."/>
            <person name="Rusch D."/>
            <person name="Podicherti R."/>
            <person name="Tsui H.-C.T."/>
            <person name="Winkler M.E."/>
        </authorList>
    </citation>
    <scope>NUCLEOTIDE SEQUENCE</scope>
</reference>
<keyword evidence="4" id="KW-0997">Cell inner membrane</keyword>
<sequence>MTSALRTIDWINDVLGGIAMVFLVALIGDMLYEVISRRVFGAPTMWAYDISFMLNGVGFMFAAGYTLRRNGHIRIDFLSTRMKLKNQDLINMIVYFFLVFPALCFLIIGAYQGWLKAFLTNQLEPASAWQPLLWPLYGGILIGFVSFTLQSIAEFIRHWRSVLNLEPSPLR</sequence>
<dbReference type="InterPro" id="IPR007387">
    <property type="entry name" value="TRAP_DctQ"/>
</dbReference>
<evidence type="ECO:0000256" key="7">
    <source>
        <dbReference type="ARBA" id="ARBA00023136"/>
    </source>
</evidence>
<feature type="transmembrane region" description="Helical" evidence="8">
    <location>
        <begin position="89"/>
        <end position="114"/>
    </location>
</feature>
<dbReference type="Pfam" id="PF04290">
    <property type="entry name" value="DctQ"/>
    <property type="match status" value="1"/>
</dbReference>
<dbReference type="EMBL" id="UINC01232041">
    <property type="protein sequence ID" value="SVE64838.1"/>
    <property type="molecule type" value="Genomic_DNA"/>
</dbReference>
<evidence type="ECO:0000256" key="6">
    <source>
        <dbReference type="ARBA" id="ARBA00022989"/>
    </source>
</evidence>
<dbReference type="GO" id="GO:0005886">
    <property type="term" value="C:plasma membrane"/>
    <property type="evidence" value="ECO:0007669"/>
    <property type="project" value="UniProtKB-SubCell"/>
</dbReference>
<proteinExistence type="predicted"/>
<dbReference type="PANTHER" id="PTHR35011:SF4">
    <property type="entry name" value="SLL1102 PROTEIN"/>
    <property type="match status" value="1"/>
</dbReference>
<keyword evidence="3" id="KW-1003">Cell membrane</keyword>
<evidence type="ECO:0000256" key="3">
    <source>
        <dbReference type="ARBA" id="ARBA00022475"/>
    </source>
</evidence>
<feature type="domain" description="Tripartite ATP-independent periplasmic transporters DctQ component" evidence="9">
    <location>
        <begin position="30"/>
        <end position="160"/>
    </location>
</feature>
<keyword evidence="2" id="KW-0813">Transport</keyword>
<name>A0A383F8V4_9ZZZZ</name>
<evidence type="ECO:0000256" key="2">
    <source>
        <dbReference type="ARBA" id="ARBA00022448"/>
    </source>
</evidence>
<evidence type="ECO:0000259" key="9">
    <source>
        <dbReference type="Pfam" id="PF04290"/>
    </source>
</evidence>
<keyword evidence="7 8" id="KW-0472">Membrane</keyword>
<evidence type="ECO:0000313" key="10">
    <source>
        <dbReference type="EMBL" id="SVE64838.1"/>
    </source>
</evidence>
<keyword evidence="5 8" id="KW-0812">Transmembrane</keyword>
<comment type="subcellular location">
    <subcellularLocation>
        <location evidence="1">Cell inner membrane</location>
        <topology evidence="1">Multi-pass membrane protein</topology>
    </subcellularLocation>
</comment>
<evidence type="ECO:0000256" key="8">
    <source>
        <dbReference type="SAM" id="Phobius"/>
    </source>
</evidence>
<feature type="transmembrane region" description="Helical" evidence="8">
    <location>
        <begin position="46"/>
        <end position="68"/>
    </location>
</feature>
<dbReference type="InterPro" id="IPR055348">
    <property type="entry name" value="DctQ"/>
</dbReference>
<evidence type="ECO:0000256" key="5">
    <source>
        <dbReference type="ARBA" id="ARBA00022692"/>
    </source>
</evidence>